<protein>
    <submittedName>
        <fullName evidence="3">Uncharacterized protein</fullName>
    </submittedName>
</protein>
<evidence type="ECO:0000256" key="2">
    <source>
        <dbReference type="SAM" id="SignalP"/>
    </source>
</evidence>
<feature type="transmembrane region" description="Helical" evidence="1">
    <location>
        <begin position="143"/>
        <end position="161"/>
    </location>
</feature>
<keyword evidence="4" id="KW-1185">Reference proteome</keyword>
<dbReference type="EMBL" id="JBFRYB010000001">
    <property type="protein sequence ID" value="MEX1666210.1"/>
    <property type="molecule type" value="Genomic_DNA"/>
</dbReference>
<dbReference type="Proteomes" id="UP001557484">
    <property type="component" value="Unassembled WGS sequence"/>
</dbReference>
<feature type="signal peptide" evidence="2">
    <location>
        <begin position="1"/>
        <end position="20"/>
    </location>
</feature>
<feature type="transmembrane region" description="Helical" evidence="1">
    <location>
        <begin position="51"/>
        <end position="73"/>
    </location>
</feature>
<reference evidence="3 4" key="1">
    <citation type="journal article" date="2011" name="Int. J. Syst. Evol. Microbiol.">
        <title>Zhongshania antarctica gen. nov., sp. nov. and Zhongshania guokunii sp. nov., gammaproteobacteria respectively isolated from coastal attached (fast) ice and surface seawater of the Antarctic.</title>
        <authorList>
            <person name="Li H.J."/>
            <person name="Zhang X.Y."/>
            <person name="Chen C.X."/>
            <person name="Zhang Y.J."/>
            <person name="Gao Z.M."/>
            <person name="Yu Y."/>
            <person name="Chen X.L."/>
            <person name="Chen B."/>
            <person name="Zhang Y.Z."/>
        </authorList>
    </citation>
    <scope>NUCLEOTIDE SEQUENCE [LARGE SCALE GENOMIC DNA]</scope>
    <source>
        <strain evidence="3 4">R06B22</strain>
    </source>
</reference>
<comment type="caution">
    <text evidence="3">The sequence shown here is derived from an EMBL/GenBank/DDBJ whole genome shotgun (WGS) entry which is preliminary data.</text>
</comment>
<organism evidence="3 4">
    <name type="scientific">Zhongshania arctica</name>
    <dbReference type="NCBI Taxonomy" id="3238302"/>
    <lineage>
        <taxon>Bacteria</taxon>
        <taxon>Pseudomonadati</taxon>
        <taxon>Pseudomonadota</taxon>
        <taxon>Gammaproteobacteria</taxon>
        <taxon>Cellvibrionales</taxon>
        <taxon>Spongiibacteraceae</taxon>
        <taxon>Zhongshania</taxon>
    </lineage>
</organism>
<keyword evidence="1" id="KW-0812">Transmembrane</keyword>
<feature type="transmembrane region" description="Helical" evidence="1">
    <location>
        <begin position="79"/>
        <end position="97"/>
    </location>
</feature>
<name>A0ABV3TX82_9GAMM</name>
<proteinExistence type="predicted"/>
<sequence length="163" mass="17147">MFAAKRFFLKRCSNSFNALAKSESTLLASAVERSSIFCLTADSEALIRANAFALATAALVSATLARLIFSFAFNFSAAAAARLTAFLSAARAVFFAFTRAASTFAFAAASALRSFATIASTFFKPSSALVTIGFVKITFLARGLRLAGAFFTVALLAGIIYSP</sequence>
<evidence type="ECO:0000313" key="3">
    <source>
        <dbReference type="EMBL" id="MEX1666210.1"/>
    </source>
</evidence>
<gene>
    <name evidence="3" type="ORF">AB4875_12000</name>
</gene>
<keyword evidence="1" id="KW-0472">Membrane</keyword>
<feature type="transmembrane region" description="Helical" evidence="1">
    <location>
        <begin position="104"/>
        <end position="123"/>
    </location>
</feature>
<feature type="chain" id="PRO_5045807948" evidence="2">
    <location>
        <begin position="21"/>
        <end position="163"/>
    </location>
</feature>
<keyword evidence="2" id="KW-0732">Signal</keyword>
<keyword evidence="1" id="KW-1133">Transmembrane helix</keyword>
<evidence type="ECO:0000256" key="1">
    <source>
        <dbReference type="SAM" id="Phobius"/>
    </source>
</evidence>
<evidence type="ECO:0000313" key="4">
    <source>
        <dbReference type="Proteomes" id="UP001557484"/>
    </source>
</evidence>
<accession>A0ABV3TX82</accession>
<dbReference type="RefSeq" id="WP_368376294.1">
    <property type="nucleotide sequence ID" value="NZ_JBFRYB010000001.1"/>
</dbReference>